<dbReference type="FunFam" id="1.20.140.100:FF:000002">
    <property type="entry name" value="Cytoplasmic dynein heavy chain 1"/>
    <property type="match status" value="1"/>
</dbReference>
<evidence type="ECO:0000313" key="18">
    <source>
        <dbReference type="Proteomes" id="UP000001357"/>
    </source>
</evidence>
<dbReference type="GO" id="GO:0007052">
    <property type="term" value="P:mitotic spindle organization"/>
    <property type="evidence" value="ECO:0000318"/>
    <property type="project" value="GO_Central"/>
</dbReference>
<keyword evidence="6" id="KW-0493">Microtubule</keyword>
<feature type="domain" description="AAA+ ATPase" evidence="16">
    <location>
        <begin position="1986"/>
        <end position="2137"/>
    </location>
</feature>
<proteinExistence type="inferred from homology"/>
<dbReference type="Gene3D" id="1.20.1270.280">
    <property type="match status" value="1"/>
</dbReference>
<dbReference type="FunFam" id="3.40.50.300:FF:000122">
    <property type="entry name" value="Cytoplasmic dynein 1 heavy chain"/>
    <property type="match status" value="1"/>
</dbReference>
<dbReference type="Pfam" id="PF12781">
    <property type="entry name" value="AAA_9"/>
    <property type="match status" value="1"/>
</dbReference>
<dbReference type="Pfam" id="PF17852">
    <property type="entry name" value="Dynein_AAA_lid"/>
    <property type="match status" value="1"/>
</dbReference>
<dbReference type="FunFam" id="3.40.50.300:FF:000071">
    <property type="entry name" value="Cytoplasmic dynein heavy chain 1"/>
    <property type="match status" value="1"/>
</dbReference>
<dbReference type="FunFam" id="1.20.58.1120:FF:000003">
    <property type="entry name" value="Cytoplasmic dynein heavy chain 1"/>
    <property type="match status" value="1"/>
</dbReference>
<dbReference type="GeneID" id="5895415"/>
<evidence type="ECO:0000256" key="4">
    <source>
        <dbReference type="ARBA" id="ARBA00022197"/>
    </source>
</evidence>
<dbReference type="InterPro" id="IPR041466">
    <property type="entry name" value="Dynein_AAA5_ext"/>
</dbReference>
<dbReference type="FunFam" id="3.20.180.20:FF:000002">
    <property type="entry name" value="Cytoplasmic dynein heavy chain 1"/>
    <property type="match status" value="1"/>
</dbReference>
<evidence type="ECO:0000256" key="3">
    <source>
        <dbReference type="ARBA" id="ARBA00011655"/>
    </source>
</evidence>
<evidence type="ECO:0000256" key="13">
    <source>
        <dbReference type="ARBA" id="ARBA00023212"/>
    </source>
</evidence>
<dbReference type="Gene3D" id="1.10.472.130">
    <property type="match status" value="1"/>
</dbReference>
<gene>
    <name evidence="17" type="ORF">MONBRDRAFT_12266</name>
</gene>
<evidence type="ECO:0000256" key="6">
    <source>
        <dbReference type="ARBA" id="ARBA00022701"/>
    </source>
</evidence>
<dbReference type="Gene3D" id="6.10.140.1060">
    <property type="match status" value="1"/>
</dbReference>
<dbReference type="InterPro" id="IPR013602">
    <property type="entry name" value="Dynein_heavy_linker"/>
</dbReference>
<dbReference type="Gene3D" id="1.10.8.1220">
    <property type="match status" value="1"/>
</dbReference>
<dbReference type="Pfam" id="PF12774">
    <property type="entry name" value="AAA_6"/>
    <property type="match status" value="1"/>
</dbReference>
<feature type="domain" description="AAA+ ATPase" evidence="16">
    <location>
        <begin position="2690"/>
        <end position="2807"/>
    </location>
</feature>
<dbReference type="Pfam" id="PF18198">
    <property type="entry name" value="AAA_lid_11"/>
    <property type="match status" value="1"/>
</dbReference>
<dbReference type="Gene3D" id="3.10.490.20">
    <property type="match status" value="1"/>
</dbReference>
<evidence type="ECO:0000256" key="7">
    <source>
        <dbReference type="ARBA" id="ARBA00022737"/>
    </source>
</evidence>
<dbReference type="InterPro" id="IPR004273">
    <property type="entry name" value="Dynein_heavy_D6_P-loop"/>
</dbReference>
<keyword evidence="12" id="KW-0505">Motor protein</keyword>
<dbReference type="InterPro" id="IPR026983">
    <property type="entry name" value="DHC"/>
</dbReference>
<dbReference type="FunFam" id="1.10.8.710:FF:000005">
    <property type="entry name" value="Cytoplasmic dynein heavy chain 1"/>
    <property type="match status" value="1"/>
</dbReference>
<comment type="subcellular location">
    <subcellularLocation>
        <location evidence="1">Cytoplasm</location>
        <location evidence="1">Cytoskeleton</location>
    </subcellularLocation>
</comment>
<dbReference type="PANTHER" id="PTHR46532">
    <property type="entry name" value="MALE FERTILITY FACTOR KL5"/>
    <property type="match status" value="1"/>
</dbReference>
<dbReference type="PANTHER" id="PTHR46532:SF4">
    <property type="entry name" value="AAA+ ATPASE DOMAIN-CONTAINING PROTEIN"/>
    <property type="match status" value="1"/>
</dbReference>
<dbReference type="Gene3D" id="1.10.287.2620">
    <property type="match status" value="1"/>
</dbReference>
<evidence type="ECO:0000256" key="12">
    <source>
        <dbReference type="ARBA" id="ARBA00023175"/>
    </source>
</evidence>
<dbReference type="GO" id="GO:0031122">
    <property type="term" value="P:cytoplasmic microtubule organization"/>
    <property type="evidence" value="ECO:0000318"/>
    <property type="project" value="GO_Central"/>
</dbReference>
<evidence type="ECO:0000256" key="1">
    <source>
        <dbReference type="ARBA" id="ARBA00004245"/>
    </source>
</evidence>
<comment type="subunit">
    <text evidence="3">Consists of at least two heavy chains and a number of intermediate and light chains.</text>
</comment>
<dbReference type="Gene3D" id="1.20.58.1120">
    <property type="match status" value="1"/>
</dbReference>
<dbReference type="FunFam" id="1.10.8.720:FF:000003">
    <property type="entry name" value="Cytoplasmic dynein heavy chain 2"/>
    <property type="match status" value="1"/>
</dbReference>
<dbReference type="KEGG" id="mbr:MONBRDRAFT_12266"/>
<dbReference type="InterPro" id="IPR024317">
    <property type="entry name" value="Dynein_heavy_chain_D4_dom"/>
</dbReference>
<comment type="similarity">
    <text evidence="2">Belongs to the dynein heavy chain family.</text>
</comment>
<dbReference type="EMBL" id="CH991578">
    <property type="protein sequence ID" value="EDQ84975.1"/>
    <property type="molecule type" value="Genomic_DNA"/>
</dbReference>
<dbReference type="InterPro" id="IPR043157">
    <property type="entry name" value="Dynein_AAA1S"/>
</dbReference>
<dbReference type="GO" id="GO:0005881">
    <property type="term" value="C:cytoplasmic microtubule"/>
    <property type="evidence" value="ECO:0000318"/>
    <property type="project" value="GO_Central"/>
</dbReference>
<dbReference type="FunFam" id="3.10.490.20:FF:000004">
    <property type="entry name" value="Cytoplasmic dynein heavy chain 2"/>
    <property type="match status" value="1"/>
</dbReference>
<keyword evidence="7" id="KW-0677">Repeat</keyword>
<dbReference type="FunFam" id="1.20.920.30:FF:000001">
    <property type="entry name" value="Cytoplasmic dynein heavy chain 1"/>
    <property type="match status" value="1"/>
</dbReference>
<dbReference type="FunFam" id="3.40.50.300:FF:000517">
    <property type="entry name" value="Cytoplasmic dynein heavy chain 1"/>
    <property type="match status" value="1"/>
</dbReference>
<dbReference type="Pfam" id="PF03028">
    <property type="entry name" value="Dynein_heavy"/>
    <property type="match status" value="1"/>
</dbReference>
<evidence type="ECO:0000256" key="11">
    <source>
        <dbReference type="ARBA" id="ARBA00023054"/>
    </source>
</evidence>
<feature type="coiled-coil region" evidence="15">
    <location>
        <begin position="2938"/>
        <end position="3042"/>
    </location>
</feature>
<dbReference type="InterPro" id="IPR054354">
    <property type="entry name" value="DYNC2H1-like_lid"/>
</dbReference>
<dbReference type="FunFam" id="1.10.287.2620:FF:000001">
    <property type="entry name" value="Cytoplasmic dynein heavy chain 1"/>
    <property type="match status" value="1"/>
</dbReference>
<feature type="domain" description="AAA+ ATPase" evidence="16">
    <location>
        <begin position="1673"/>
        <end position="1821"/>
    </location>
</feature>
<dbReference type="STRING" id="81824.A9VBQ7"/>
<dbReference type="Proteomes" id="UP000001357">
    <property type="component" value="Unassembled WGS sequence"/>
</dbReference>
<dbReference type="GO" id="GO:0005868">
    <property type="term" value="C:cytoplasmic dynein complex"/>
    <property type="evidence" value="ECO:0000318"/>
    <property type="project" value="GO_Central"/>
</dbReference>
<dbReference type="RefSeq" id="XP_001750145.1">
    <property type="nucleotide sequence ID" value="XM_001750093.1"/>
</dbReference>
<dbReference type="InterPro" id="IPR003593">
    <property type="entry name" value="AAA+_ATPase"/>
</dbReference>
<feature type="domain" description="AAA+ ATPase" evidence="16">
    <location>
        <begin position="2344"/>
        <end position="2494"/>
    </location>
</feature>
<dbReference type="InterPro" id="IPR043160">
    <property type="entry name" value="Dynein_C_barrel"/>
</dbReference>
<dbReference type="InterPro" id="IPR041228">
    <property type="entry name" value="Dynein_C"/>
</dbReference>
<keyword evidence="10" id="KW-0243">Dynein</keyword>
<dbReference type="Pfam" id="PF12775">
    <property type="entry name" value="AAA_7"/>
    <property type="match status" value="1"/>
</dbReference>
<evidence type="ECO:0000256" key="14">
    <source>
        <dbReference type="ARBA" id="ARBA00033439"/>
    </source>
</evidence>
<protein>
    <recommendedName>
        <fullName evidence="4">Dynein heavy chain, cytoplasmic</fullName>
    </recommendedName>
    <alternativeName>
        <fullName evidence="14">Dynein heavy chain, cytosolic</fullName>
    </alternativeName>
</protein>
<dbReference type="Pfam" id="PF12777">
    <property type="entry name" value="MT"/>
    <property type="match status" value="1"/>
</dbReference>
<name>A9VBQ7_MONBE</name>
<evidence type="ECO:0000256" key="9">
    <source>
        <dbReference type="ARBA" id="ARBA00022840"/>
    </source>
</evidence>
<dbReference type="Gene3D" id="1.10.8.710">
    <property type="match status" value="1"/>
</dbReference>
<dbReference type="GO" id="GO:0005938">
    <property type="term" value="C:cell cortex"/>
    <property type="evidence" value="ECO:0000318"/>
    <property type="project" value="GO_Central"/>
</dbReference>
<keyword evidence="8" id="KW-0547">Nucleotide-binding</keyword>
<dbReference type="GO" id="GO:0008090">
    <property type="term" value="P:retrograde axonal transport"/>
    <property type="evidence" value="ECO:0000318"/>
    <property type="project" value="GO_Central"/>
</dbReference>
<dbReference type="Pfam" id="PF12780">
    <property type="entry name" value="AAA_8"/>
    <property type="match status" value="1"/>
</dbReference>
<feature type="coiled-coil region" evidence="15">
    <location>
        <begin position="3169"/>
        <end position="3252"/>
    </location>
</feature>
<dbReference type="FunFam" id="1.10.8.1220:FF:000002">
    <property type="entry name" value="cytoplasmic dynein 1 heavy chain 1-like"/>
    <property type="match status" value="1"/>
</dbReference>
<dbReference type="Gene3D" id="1.20.140.100">
    <property type="entry name" value="Dynein heavy chain, N-terminal domain 2"/>
    <property type="match status" value="1"/>
</dbReference>
<dbReference type="GO" id="GO:0007097">
    <property type="term" value="P:nuclear migration"/>
    <property type="evidence" value="ECO:0000318"/>
    <property type="project" value="GO_Central"/>
</dbReference>
<sequence length="4423" mass="499880">MQNFISPFFSAVVKTLDVGAKDGVKEAQKAVVDLETHLSHLQQDTDIPKFEPHIDPDIAKALAAAQAQGRTATVADLGPRATDPNFLKSLERVVARWITDIQKITMLDRDPSSGTARQEISFWPGLASGFEALQERLHGRDITLTLDVLKDAGRQLLPMRFASDTNLTRADTVKEYATLMSNFPINEMLTATELSTLRDWNGALFGPLTLAHAIFARTYDLLKDIDKTWQEQVGRNFLHIHKVTPPALTPLAALTTQGKHKPVLAKMTLMYDFRNEHHKLASVIGKVLAHHESGDEDEAFLTEGDLDAIEEVRLAYEEMRTVDVMDLSEAGDLAWDRAMKKYGDRIDKVETTIIERLSDQLSKAKSSSEMFRIFNRFNALFVRQRIRGAVRSYQKELIKKVKEDIKHLHEKFKASYYNSNNSDMSHVRDIPPVSGQIIWSLQIKRQLDQYMDRVKSVLGDDWEKQAEGRELKEDQDYFKSRLDRSDPYDAWLADVESRDSALEEPIFDIELFRGEQTRLEIFVNFHDRLITMAKEVRNLKALKHHKIPFGVAHKAKKVDGLYPFVICLKAAVKTYTATLDRLSERPHLHQLVAQWHANVQSHLAAGINYTWSSNLEQYAFVLMADVTQFEDKTEVVFARDNEVQQVLEEVQTCPFTPQALTALRDRLQNTVQAMLADGFINMQHWFEAVEASLEARLVGRLEKATEQWCRALTAAIRPQTEWDMGESDEASTKDLPSIKSHRYELQLHAQTIALQPPMERVQMDLMHQLQDYLAAVTSLPRVVVDSTGQLSAGPMATRTQASYGNLLVRLPSERAALIQAFTMIQERTRTIDVYVQQWFGYQTLWDVQLEVIVQELGGDLERWQELLTDIKKARKLFDTSETVRRFGCAEVDFAQVQSRIALKYDSIHREFINHFAHLVGETMQAFYSDIHASREKLESISMSTTNTEDSIQNISLIQRNRKKVAKYVDLVDQCLNSESLLERQRYPLPAEWLRAQQLSGEWEAFLSILKRRENACGDEMVNLQKRIVDEERSLETQIAELVTDWDRNKPSGGDVSPDDAVNHLQIFEGRFVRLKDEYESLVHAKQALDLETKDDHRLETRLEELRDLKGSWNELSRVVQKMNELRSTEWGAVVPTKVRAALQGLIDDMKAMPTRVKSYPAYELLLDAARAHLKVNETVAVLRGDALKARHWKMLLRALQVNWDMATLTLGQVWAVDLLANAHKFQEVLLQAQGEKALEEFLKKIKEDWQTYELELVNYHNKTKLIKGWEDLFTLAKDHLNNLAQMRLSAYFKVFEEEAVAWEQKLNAIYTLFCDVWIDVQRKWVYLEGIFSGSADLKALLPVETNKFQGLSNEFVGLMRKVSKQPLVVEVMNIPNLPRTLDHLKDVLENIQKALSKYLEQERASFPRFYFVGDEDLLDIIGNGKNVDRIQKHFKKMFAGVTSIVLRNDNAVCAGIESKEGELVPYADPVQVKDQKINTWLTAFERAMKLSLASLLATSTARVDRFRGTGFDLAAYLQWLDEFQAQLVLLSGQVSWSRSAEAALAAADTAKELSALIDSLVTTLNGLADTVLQHQPVIRRKKLEQMITELVHKRDLTRSLLRDNVASREDFAWLQNMRFYFDANETEVLRQLSIGMADTTSYYGFEYLGFVDKLVQTPLTDRCFLTMTQALAARQGGSPFGPAGTGKTESVKALGAQLGRFVLVFNCDETFDNHAMSRIFVGLCQVGAWGCFDEFNRLEESMLSAVSQQIESIQLALKAGAGKTGEEAKRAMTVRLSGGNPIPVNPDMAIFITMNPGYAGRSPLPDNLKKLFRNLAMTKPDRQLIAQVMLYSQGFRTAEELSRKVVPLFILCAEQLSAQSHYDFGLRSLKSVLVSAGNIKRDRLAAARQALTAAGRTIDEEAVSASIDESEVVIQSITQTMIPKLIAQDIPLLNSLLADVFPGVTPPEIPLDELKQHIRDICQERHYVVGDMWLTKVLQLYQVTTLNHGLMLVGPSGVGKSVAWSVLLEALRRWEKKEAESYVIDPKAISKEQLYGYLDMTTREWTDGLFTHIVRKIIDNVRGERNKRQWIIFDGDVDPEWVENLNSVLDDNKLLTLPNGERLNLPENIRIIFEVQDLKNATLATVSRCGMVWFSEEVLTLDMNYTRFLTVMRNEVLSEDSTLTEADQAAALRLQGTVADTLAVFFQPDGLVSQSLSYCQDLFHVMDYTPARCLNALFCMLNQICNVLSEYNQTHPDFPLTEDQVAAYTQKRFLYSLMWCLVGDSRGAVRSEMSTFLKSSTTIDTPDGDIIDYKVALPDATWQPWADQVPRKEIETDQIAGTDVVVPTLDTVRHEDLLYTWLSEHLPIVLCGPPGSGKTMTLFSALRALPHFDVAGLNFSSTTTPELLMKTFDQYCEYRRTANGLVLAPTQLNKWLIVFMDECNLPAADKYNTVKVITFVRQLVEQGGFWNTDEHTWVKLERIQFVGACNPPTDPGRVPLAHRFLRHIPVVYVDYPGAESLKQIYGTFNRAVLRPHPNLEPYGDTLTEAMVDFYMQSQQRFTADMQPHYIYSPREMTRWVKGVAEAIGPLAKSGVELKLEGLVRVWAHEALRLFQDRLVYDEERQWTDEKVDEVAKAHFRGIDLREAIGRPILFSDWLTNQYGPVDQEELREFVREKLHTFTEEQLDVELVLFDEVLDHVLRIDRVFRQNQGHMLLIGTSGCGRTTLSRFVAWMNDLSVVQIKAHNAYTASDFDNDLRDVLRRSGVDGEKIVFILDEGSLMDTAFLERMNTLLANGEVPGLFEDEDYAALMSKCKEASRRQQLNLDDNDELYKWFSRNVMNNLHIVFTMCPSEAGMQDRASTSPALFNRCVLDWFGDWSDRALFRVARDLTVSMGLELATYEAPMDFPAALADFVEAPTYQDAIHNAAVYVHTSAKQAVRMLAKREGRIVSVTPRHYLEFLEQFARFVAEKRRELEEQKEHLLSGVIKIAETKQTVEEMQGSLAEKEAQLKEKSELAKQKLEVILEQKQAANDKKTESLKIDEELQVKQQQANERKAQVEEELAAVAPAVEEAKQAVSGISKKDLDEVRKLINPPKKVKLALEGALTLMGKHTTDWKQIRSLIAQDNFTRDVRNFDTESVTPKVMKQLQPYLDDPDFTFEAANKASKAAGPLVKWARASVLYATQLLKIEPLTNELRDLERAAEDMQVQQAELQVLIQELESKIQELEADYAVLISEQEAIKASLATVLKKVERSEKLLRDLSSERERWSDSAKDFDAQMITIVGDCLLAAAFVAYGGYFDQSYRQMLLFRWSAHLTKARIQHKPGIEEGLPEYLSSPDDRLRWKNHSLPEDELCLQNAVTIKRSIRAPLIIDPSGQALAYIQKEKNEGGKLVTTSFLNTDQLRKDLESALRFGTTLLILDAESFDPIVNPVLNNEVQRKGGRVFINVAGKDIDLSHKFSMILITRSPGTEFPVDICSRVTLVNFTVTRSSLQTQCINQALRSERPDVDKQRGDLLRMQGEFRLKLLQLENQLLDALNKAEGSILDNDAVISQLETLKSNAMEIEAKVRDTDSIMKNVEAVSKEYMPLAQRCSAIFFTLQQMSAVHFLYQYSLQFFLDIFTVVLNNDTNPALAQVAADDFERRIGVINDSIFQFVYDRVAPGMLHEHRLPLALTFARFRVAGDADEIPEVEMNHFLTGAAAVMTGETAFDGLLDHGMTVEQTQAMHALSQKLTAFQALAQEVHDNRDAFVNWLQLPRPELELPTYVSGLHIEGSDSAVRKLFREILLLQAARPDRVLTHAHRLVHLVLGDSFGALSMDQDPNGVLKTQITAATPVLLCGAKGFDTSVKVDDFANAAEKQVTAVAVGAASAAREALDVLRGAIANGRWVVLKNVHLAPSLLVKVEKLLSTSNPNPNFRLFLTSEISPKLPVTLVRTARTFIYEAPAGVKASVTRALQSFSDQIDAAPSQRAHLYLLLAWLHGVIQERLRYAPLGWSKKYEFGEPDLRTAADTIHTWIDRTADGQANVEPAAIPWEAIRTLLSKSVYGGRIDNEIDQRLLEAFVASVFTEQSFSPKFEFVQADKSSSTPSIKPPQGKGKQELIAWAASLPDAQMPTWLGLPANAEAVLLSNRAKVLAINIQMLQTTDDDSLDLGSAEDSEHPSSATPAWMRTLKSHAAEWLSVLPPVLNSLLRTADSIKDPLFRFFERETTIGVQLLQRVRRDLDNVIKVCEGEMKQTNEMRSLFTALVAGSVPKSWQLYKIPDGMPVAQWVADFAQRTLQLQSIEHHVTAGNPLPDLRVWLGGLFVPEAYITATRQAVAQRNNWPLEKLALELEVRSGAQDTPSELTNSFLITNLRIEGATSKGRTFALVDVAFTMHPLTVLRWVLHETEPDTTQSVNVPLYLNTTRANLIAVVPFLPPADVAPTVFYQRGVAMACSSLSGVIA</sequence>
<evidence type="ECO:0000256" key="10">
    <source>
        <dbReference type="ARBA" id="ARBA00023017"/>
    </source>
</evidence>
<dbReference type="GO" id="GO:0051959">
    <property type="term" value="F:dynein light intermediate chain binding"/>
    <property type="evidence" value="ECO:0000318"/>
    <property type="project" value="GO_Central"/>
</dbReference>
<dbReference type="OMA" id="CAWLRGL"/>
<dbReference type="InterPro" id="IPR035706">
    <property type="entry name" value="AAA_9"/>
</dbReference>
<dbReference type="Gene3D" id="1.20.920.30">
    <property type="match status" value="1"/>
</dbReference>
<evidence type="ECO:0000256" key="2">
    <source>
        <dbReference type="ARBA" id="ARBA00008887"/>
    </source>
</evidence>
<dbReference type="InterPro" id="IPR042219">
    <property type="entry name" value="AAA_lid_11_sf"/>
</dbReference>
<dbReference type="InterPro" id="IPR035699">
    <property type="entry name" value="AAA_6"/>
</dbReference>
<dbReference type="CDD" id="cd00009">
    <property type="entry name" value="AAA"/>
    <property type="match status" value="2"/>
</dbReference>
<dbReference type="SMART" id="SM00382">
    <property type="entry name" value="AAA"/>
    <property type="match status" value="4"/>
</dbReference>
<dbReference type="Gene3D" id="1.20.920.20">
    <property type="match status" value="1"/>
</dbReference>
<dbReference type="eggNOG" id="KOG3595">
    <property type="taxonomic scope" value="Eukaryota"/>
</dbReference>
<dbReference type="Pfam" id="PF08385">
    <property type="entry name" value="DHC_N1"/>
    <property type="match status" value="2"/>
</dbReference>
<dbReference type="GO" id="GO:0008569">
    <property type="term" value="F:minus-end-directed microtubule motor activity"/>
    <property type="evidence" value="ECO:0000318"/>
    <property type="project" value="GO_Central"/>
</dbReference>
<dbReference type="SUPFAM" id="SSF52540">
    <property type="entry name" value="P-loop containing nucleoside triphosphate hydrolases"/>
    <property type="match status" value="4"/>
</dbReference>
<evidence type="ECO:0000256" key="15">
    <source>
        <dbReference type="SAM" id="Coils"/>
    </source>
</evidence>
<keyword evidence="11 15" id="KW-0175">Coiled coil</keyword>
<dbReference type="InterPro" id="IPR027417">
    <property type="entry name" value="P-loop_NTPase"/>
</dbReference>
<evidence type="ECO:0000313" key="17">
    <source>
        <dbReference type="EMBL" id="EDQ84975.1"/>
    </source>
</evidence>
<keyword evidence="13" id="KW-0206">Cytoskeleton</keyword>
<dbReference type="InterPro" id="IPR024743">
    <property type="entry name" value="Dynein_HC_stalk"/>
</dbReference>
<dbReference type="Gene3D" id="3.20.180.20">
    <property type="entry name" value="Dynein heavy chain, N-terminal domain 2"/>
    <property type="match status" value="1"/>
</dbReference>
<accession>A9VBQ7</accession>
<dbReference type="Gene3D" id="3.40.50.300">
    <property type="entry name" value="P-loop containing nucleotide triphosphate hydrolases"/>
    <property type="match status" value="5"/>
</dbReference>
<dbReference type="GO" id="GO:0045505">
    <property type="term" value="F:dynein intermediate chain binding"/>
    <property type="evidence" value="ECO:0000318"/>
    <property type="project" value="GO_Central"/>
</dbReference>
<dbReference type="Pfam" id="PF08393">
    <property type="entry name" value="DHC_N2"/>
    <property type="match status" value="1"/>
</dbReference>
<dbReference type="Gene3D" id="1.10.8.720">
    <property type="entry name" value="Region D6 of dynein motor"/>
    <property type="match status" value="1"/>
</dbReference>
<dbReference type="InterPro" id="IPR013594">
    <property type="entry name" value="Dynein_heavy_tail"/>
</dbReference>
<dbReference type="FunFam" id="1.20.1270.280:FF:000004">
    <property type="entry name" value="Cytoplasmic dynein heavy chain 2"/>
    <property type="match status" value="1"/>
</dbReference>
<keyword evidence="5" id="KW-0963">Cytoplasm</keyword>
<keyword evidence="18" id="KW-1185">Reference proteome</keyword>
<reference evidence="17 18" key="1">
    <citation type="journal article" date="2008" name="Nature">
        <title>The genome of the choanoflagellate Monosiga brevicollis and the origin of metazoans.</title>
        <authorList>
            <consortium name="JGI Sequencing"/>
            <person name="King N."/>
            <person name="Westbrook M.J."/>
            <person name="Young S.L."/>
            <person name="Kuo A."/>
            <person name="Abedin M."/>
            <person name="Chapman J."/>
            <person name="Fairclough S."/>
            <person name="Hellsten U."/>
            <person name="Isogai Y."/>
            <person name="Letunic I."/>
            <person name="Marr M."/>
            <person name="Pincus D."/>
            <person name="Putnam N."/>
            <person name="Rokas A."/>
            <person name="Wright K.J."/>
            <person name="Zuzow R."/>
            <person name="Dirks W."/>
            <person name="Good M."/>
            <person name="Goodstein D."/>
            <person name="Lemons D."/>
            <person name="Li W."/>
            <person name="Lyons J.B."/>
            <person name="Morris A."/>
            <person name="Nichols S."/>
            <person name="Richter D.J."/>
            <person name="Salamov A."/>
            <person name="Bork P."/>
            <person name="Lim W.A."/>
            <person name="Manning G."/>
            <person name="Miller W.T."/>
            <person name="McGinnis W."/>
            <person name="Shapiro H."/>
            <person name="Tjian R."/>
            <person name="Grigoriev I.V."/>
            <person name="Rokhsar D."/>
        </authorList>
    </citation>
    <scope>NUCLEOTIDE SEQUENCE [LARGE SCALE GENOMIC DNA]</scope>
    <source>
        <strain evidence="18">MX1 / ATCC 50154</strain>
    </source>
</reference>
<dbReference type="Pfam" id="PF18199">
    <property type="entry name" value="Dynein_C"/>
    <property type="match status" value="1"/>
</dbReference>
<dbReference type="FunFam" id="1.20.920.20:FF:000002">
    <property type="entry name" value="Cytoplasmic dynein 1 heavy chain"/>
    <property type="match status" value="1"/>
</dbReference>
<dbReference type="FunFam" id="3.40.50.300:FF:000373">
    <property type="entry name" value="Cytoplasmic dynein heavy chain 2"/>
    <property type="match status" value="1"/>
</dbReference>
<dbReference type="InterPro" id="IPR042222">
    <property type="entry name" value="Dynein_2_N"/>
</dbReference>
<dbReference type="InParanoid" id="A9VBQ7"/>
<evidence type="ECO:0000259" key="16">
    <source>
        <dbReference type="SMART" id="SM00382"/>
    </source>
</evidence>
<dbReference type="Pfam" id="PF22597">
    <property type="entry name" value="DYN_lid"/>
    <property type="match status" value="1"/>
</dbReference>
<dbReference type="InterPro" id="IPR041658">
    <property type="entry name" value="AAA_lid_11"/>
</dbReference>
<dbReference type="GO" id="GO:0005524">
    <property type="term" value="F:ATP binding"/>
    <property type="evidence" value="ECO:0007669"/>
    <property type="project" value="UniProtKB-KW"/>
</dbReference>
<dbReference type="InterPro" id="IPR042228">
    <property type="entry name" value="Dynein_linker_3"/>
</dbReference>
<keyword evidence="9" id="KW-0067">ATP-binding</keyword>
<evidence type="ECO:0000256" key="5">
    <source>
        <dbReference type="ARBA" id="ARBA00022490"/>
    </source>
</evidence>
<evidence type="ECO:0000256" key="8">
    <source>
        <dbReference type="ARBA" id="ARBA00022741"/>
    </source>
</evidence>
<organism evidence="17 18">
    <name type="scientific">Monosiga brevicollis</name>
    <name type="common">Choanoflagellate</name>
    <dbReference type="NCBI Taxonomy" id="81824"/>
    <lineage>
        <taxon>Eukaryota</taxon>
        <taxon>Choanoflagellata</taxon>
        <taxon>Craspedida</taxon>
        <taxon>Salpingoecidae</taxon>
        <taxon>Monosiga</taxon>
    </lineage>
</organism>